<sequence>MNALSVEELGHSFGNRRVLQGVSFVVAEGRMCILLGRNGAGKTTLFSLITGLYHARAGSVHVFGQAMEANPSAALAQMGIVFQLPTLDLDLTAGENLRYHAALHGIPADLSKQRSREELSRLGVLDRIDHPTRALSGGQRRRVEIARALMHGPRLLLLDEPTAGLDVPGRRALERHVRELCRERGIAVLWATHFLEEVGADDDIVVLDQGRVRWAGRADRISTELGVESIAEAFASLTGSP</sequence>
<dbReference type="EMBL" id="JAPYKO010000024">
    <property type="protein sequence ID" value="MEI9405660.1"/>
    <property type="molecule type" value="Genomic_DNA"/>
</dbReference>
<dbReference type="Proteomes" id="UP001366503">
    <property type="component" value="Unassembled WGS sequence"/>
</dbReference>
<keyword evidence="8" id="KW-1185">Reference proteome</keyword>
<dbReference type="InterPro" id="IPR003593">
    <property type="entry name" value="AAA+_ATPase"/>
</dbReference>
<proteinExistence type="inferred from homology"/>
<evidence type="ECO:0000313" key="7">
    <source>
        <dbReference type="EMBL" id="MEI9405660.1"/>
    </source>
</evidence>
<dbReference type="Pfam" id="PF00005">
    <property type="entry name" value="ABC_tran"/>
    <property type="match status" value="1"/>
</dbReference>
<dbReference type="PROSITE" id="PS00211">
    <property type="entry name" value="ABC_TRANSPORTER_1"/>
    <property type="match status" value="1"/>
</dbReference>
<organism evidence="7 8">
    <name type="scientific">Mesorhizobium argentiipisi</name>
    <dbReference type="NCBI Taxonomy" id="3015175"/>
    <lineage>
        <taxon>Bacteria</taxon>
        <taxon>Pseudomonadati</taxon>
        <taxon>Pseudomonadota</taxon>
        <taxon>Alphaproteobacteria</taxon>
        <taxon>Hyphomicrobiales</taxon>
        <taxon>Phyllobacteriaceae</taxon>
        <taxon>Mesorhizobium</taxon>
    </lineage>
</organism>
<evidence type="ECO:0000256" key="1">
    <source>
        <dbReference type="ARBA" id="ARBA00005417"/>
    </source>
</evidence>
<dbReference type="RefSeq" id="WP_337095894.1">
    <property type="nucleotide sequence ID" value="NZ_JAPYKO010000024.1"/>
</dbReference>
<keyword evidence="3" id="KW-0536">Nodulation</keyword>
<evidence type="ECO:0000256" key="5">
    <source>
        <dbReference type="ARBA" id="ARBA00022840"/>
    </source>
</evidence>
<dbReference type="GO" id="GO:0005524">
    <property type="term" value="F:ATP binding"/>
    <property type="evidence" value="ECO:0007669"/>
    <property type="project" value="UniProtKB-KW"/>
</dbReference>
<dbReference type="InterPro" id="IPR022467">
    <property type="entry name" value="ABC_transprt_ATP-bd_su_PQQ"/>
</dbReference>
<evidence type="ECO:0000256" key="2">
    <source>
        <dbReference type="ARBA" id="ARBA00022448"/>
    </source>
</evidence>
<evidence type="ECO:0000313" key="8">
    <source>
        <dbReference type="Proteomes" id="UP001366503"/>
    </source>
</evidence>
<accession>A0ABU8KJQ9</accession>
<dbReference type="InterPro" id="IPR050763">
    <property type="entry name" value="ABC_transporter_ATP-binding"/>
</dbReference>
<evidence type="ECO:0000256" key="4">
    <source>
        <dbReference type="ARBA" id="ARBA00022741"/>
    </source>
</evidence>
<dbReference type="Gene3D" id="3.40.50.300">
    <property type="entry name" value="P-loop containing nucleotide triphosphate hydrolases"/>
    <property type="match status" value="1"/>
</dbReference>
<dbReference type="PANTHER" id="PTHR42711:SF5">
    <property type="entry name" value="ABC TRANSPORTER ATP-BINDING PROTEIN NATA"/>
    <property type="match status" value="1"/>
</dbReference>
<reference evidence="7 8" key="1">
    <citation type="submission" date="2022-12" db="EMBL/GenBank/DDBJ databases">
        <authorList>
            <person name="Muema E."/>
        </authorList>
    </citation>
    <scope>NUCLEOTIDE SEQUENCE [LARGE SCALE GENOMIC DNA]</scope>
    <source>
        <strain evidence="8">1330</strain>
    </source>
</reference>
<feature type="domain" description="ABC transporter" evidence="6">
    <location>
        <begin position="4"/>
        <end position="234"/>
    </location>
</feature>
<comment type="caution">
    <text evidence="7">The sequence shown here is derived from an EMBL/GenBank/DDBJ whole genome shotgun (WGS) entry which is preliminary data.</text>
</comment>
<name>A0ABU8KJQ9_9HYPH</name>
<protein>
    <submittedName>
        <fullName evidence="7">ABC transporter ATP-binding protein</fullName>
    </submittedName>
</protein>
<dbReference type="SMART" id="SM00382">
    <property type="entry name" value="AAA"/>
    <property type="match status" value="1"/>
</dbReference>
<dbReference type="InterPro" id="IPR027417">
    <property type="entry name" value="P-loop_NTPase"/>
</dbReference>
<dbReference type="PROSITE" id="PS50893">
    <property type="entry name" value="ABC_TRANSPORTER_2"/>
    <property type="match status" value="1"/>
</dbReference>
<evidence type="ECO:0000256" key="3">
    <source>
        <dbReference type="ARBA" id="ARBA00022458"/>
    </source>
</evidence>
<comment type="similarity">
    <text evidence="1">Belongs to the ABC transporter superfamily.</text>
</comment>
<gene>
    <name evidence="7" type="ORF">O7A05_26345</name>
</gene>
<keyword evidence="4" id="KW-0547">Nucleotide-binding</keyword>
<dbReference type="PANTHER" id="PTHR42711">
    <property type="entry name" value="ABC TRANSPORTER ATP-BINDING PROTEIN"/>
    <property type="match status" value="1"/>
</dbReference>
<dbReference type="NCBIfam" id="TIGR03864">
    <property type="entry name" value="PQQ_ABC_ATP"/>
    <property type="match status" value="1"/>
</dbReference>
<keyword evidence="5 7" id="KW-0067">ATP-binding</keyword>
<dbReference type="InterPro" id="IPR003439">
    <property type="entry name" value="ABC_transporter-like_ATP-bd"/>
</dbReference>
<dbReference type="InterPro" id="IPR017871">
    <property type="entry name" value="ABC_transporter-like_CS"/>
</dbReference>
<keyword evidence="2" id="KW-0813">Transport</keyword>
<dbReference type="SUPFAM" id="SSF52540">
    <property type="entry name" value="P-loop containing nucleoside triphosphate hydrolases"/>
    <property type="match status" value="1"/>
</dbReference>
<evidence type="ECO:0000259" key="6">
    <source>
        <dbReference type="PROSITE" id="PS50893"/>
    </source>
</evidence>